<feature type="transmembrane region" description="Helical" evidence="2">
    <location>
        <begin position="52"/>
        <end position="70"/>
    </location>
</feature>
<name>A0A7W6BGL7_9SPHN</name>
<evidence type="ECO:0000256" key="1">
    <source>
        <dbReference type="PIRNR" id="PIRNR032126"/>
    </source>
</evidence>
<dbReference type="EMBL" id="JACIDT010000001">
    <property type="protein sequence ID" value="MBB3924512.1"/>
    <property type="molecule type" value="Genomic_DNA"/>
</dbReference>
<keyword evidence="1" id="KW-0813">Transport</keyword>
<keyword evidence="2" id="KW-1133">Transmembrane helix</keyword>
<dbReference type="Pfam" id="PF09527">
    <property type="entry name" value="ATPase_gene1"/>
    <property type="match status" value="1"/>
</dbReference>
<comment type="function">
    <text evidence="1">A possible function for this protein is to guide the assembly of the membrane sector of the ATPase enzyme complex.</text>
</comment>
<keyword evidence="4" id="KW-1185">Reference proteome</keyword>
<keyword evidence="1" id="KW-0375">Hydrogen ion transport</keyword>
<keyword evidence="1 2" id="KW-0472">Membrane</keyword>
<dbReference type="Proteomes" id="UP000571950">
    <property type="component" value="Unassembled WGS sequence"/>
</dbReference>
<reference evidence="3 4" key="1">
    <citation type="submission" date="2020-08" db="EMBL/GenBank/DDBJ databases">
        <title>Genomic Encyclopedia of Type Strains, Phase IV (KMG-IV): sequencing the most valuable type-strain genomes for metagenomic binning, comparative biology and taxonomic classification.</title>
        <authorList>
            <person name="Goeker M."/>
        </authorList>
    </citation>
    <scope>NUCLEOTIDE SEQUENCE [LARGE SCALE GENOMIC DNA]</scope>
    <source>
        <strain evidence="3 4">DSM 26189</strain>
    </source>
</reference>
<sequence length="109" mass="12275">MSEIEPGQDPVREDPRIVSLEKRIEEVERTERKRTGQRDPVAEENNRLGNRVLAELVGGLAGGALVGWFLDRLLGTSPWLLLVFLFLGIIVAFRNIIRISTKRSGRPGR</sequence>
<evidence type="ECO:0000256" key="2">
    <source>
        <dbReference type="SAM" id="Phobius"/>
    </source>
</evidence>
<evidence type="ECO:0000313" key="3">
    <source>
        <dbReference type="EMBL" id="MBB3924512.1"/>
    </source>
</evidence>
<accession>A0A7W6BGL7</accession>
<evidence type="ECO:0000313" key="4">
    <source>
        <dbReference type="Proteomes" id="UP000571950"/>
    </source>
</evidence>
<comment type="similarity">
    <text evidence="1">Belongs to the bacterial AtpI family.</text>
</comment>
<dbReference type="AlphaFoldDB" id="A0A7W6BGL7"/>
<keyword evidence="2" id="KW-0812">Transmembrane</keyword>
<proteinExistence type="inferred from homology"/>
<feature type="transmembrane region" description="Helical" evidence="2">
    <location>
        <begin position="76"/>
        <end position="97"/>
    </location>
</feature>
<protein>
    <recommendedName>
        <fullName evidence="1">ATP synthase protein I</fullName>
    </recommendedName>
</protein>
<comment type="caution">
    <text evidence="3">The sequence shown here is derived from an EMBL/GenBank/DDBJ whole genome shotgun (WGS) entry which is preliminary data.</text>
</comment>
<organism evidence="3 4">
    <name type="scientific">Sphingobium jiangsuense</name>
    <dbReference type="NCBI Taxonomy" id="870476"/>
    <lineage>
        <taxon>Bacteria</taxon>
        <taxon>Pseudomonadati</taxon>
        <taxon>Pseudomonadota</taxon>
        <taxon>Alphaproteobacteria</taxon>
        <taxon>Sphingomonadales</taxon>
        <taxon>Sphingomonadaceae</taxon>
        <taxon>Sphingobium</taxon>
    </lineage>
</organism>
<dbReference type="GO" id="GO:1902600">
    <property type="term" value="P:proton transmembrane transport"/>
    <property type="evidence" value="ECO:0007669"/>
    <property type="project" value="UniProtKB-KW"/>
</dbReference>
<dbReference type="RefSeq" id="WP_188070081.1">
    <property type="nucleotide sequence ID" value="NZ_BSPS01000060.1"/>
</dbReference>
<keyword evidence="1" id="KW-0406">Ion transport</keyword>
<dbReference type="InterPro" id="IPR016989">
    <property type="entry name" value="Atp1_alphaprobac"/>
</dbReference>
<dbReference type="InterPro" id="IPR032820">
    <property type="entry name" value="ATPase_put"/>
</dbReference>
<gene>
    <name evidence="3" type="ORF">GGR43_000206</name>
</gene>
<dbReference type="PIRSF" id="PIRSF032126">
    <property type="entry name" value="F0F1_ATP_synthase_subunit_I"/>
    <property type="match status" value="1"/>
</dbReference>
<dbReference type="GO" id="GO:0045259">
    <property type="term" value="C:proton-transporting ATP synthase complex"/>
    <property type="evidence" value="ECO:0007669"/>
    <property type="project" value="UniProtKB-UniRule"/>
</dbReference>